<sequence length="40" mass="4838">MVENTEFYDADLLWKSSFKDQFKYMQNITIKAFAILLYPN</sequence>
<dbReference type="Proteomes" id="UP000015442">
    <property type="component" value="Unassembled WGS sequence"/>
</dbReference>
<comment type="caution">
    <text evidence="1">The sequence shown here is derived from an EMBL/GenBank/DDBJ whole genome shotgun (WGS) entry which is preliminary data.</text>
</comment>
<proteinExistence type="predicted"/>
<dbReference type="AlphaFoldDB" id="T0FEY5"/>
<protein>
    <submittedName>
        <fullName evidence="1">Uncharacterized protein</fullName>
    </submittedName>
</protein>
<evidence type="ECO:0000313" key="2">
    <source>
        <dbReference type="Proteomes" id="UP000015442"/>
    </source>
</evidence>
<reference evidence="1 2" key="1">
    <citation type="submission" date="2013-05" db="EMBL/GenBank/DDBJ databases">
        <authorList>
            <person name="Harkins D.M."/>
            <person name="Durkin A.S."/>
            <person name="Brinkac L.M."/>
            <person name="Haft D.H."/>
            <person name="Selengut J.D."/>
            <person name="Sanka R."/>
            <person name="DePew J."/>
            <person name="Purushe J."/>
            <person name="Hartskeerl R.A."/>
            <person name="Ahmed A."/>
            <person name="van der Linden H."/>
            <person name="Goris M.G.A."/>
            <person name="Vinetz J.M."/>
            <person name="Sutton G.G."/>
            <person name="Nierman W.C."/>
            <person name="Fouts D.E."/>
        </authorList>
    </citation>
    <scope>NUCLEOTIDE SEQUENCE [LARGE SCALE GENOMIC DNA]</scope>
    <source>
        <strain evidence="1 2">CZ214</strain>
    </source>
</reference>
<accession>T0FEY5</accession>
<gene>
    <name evidence="1" type="ORF">LEP1GSC059_0847</name>
</gene>
<evidence type="ECO:0000313" key="1">
    <source>
        <dbReference type="EMBL" id="EQA71783.1"/>
    </source>
</evidence>
<organism evidence="1 2">
    <name type="scientific">Leptospira noguchii serovar Panama str. CZ214</name>
    <dbReference type="NCBI Taxonomy" id="1001595"/>
    <lineage>
        <taxon>Bacteria</taxon>
        <taxon>Pseudomonadati</taxon>
        <taxon>Spirochaetota</taxon>
        <taxon>Spirochaetia</taxon>
        <taxon>Leptospirales</taxon>
        <taxon>Leptospiraceae</taxon>
        <taxon>Leptospira</taxon>
    </lineage>
</organism>
<dbReference type="EMBL" id="AKWY02000020">
    <property type="protein sequence ID" value="EQA71783.1"/>
    <property type="molecule type" value="Genomic_DNA"/>
</dbReference>
<name>T0FEY5_9LEPT</name>